<gene>
    <name evidence="9" type="primary">ASIL2</name>
    <name evidence="9" type="ORF">SDJN03_21360</name>
</gene>
<feature type="region of interest" description="Disordered" evidence="7">
    <location>
        <begin position="120"/>
        <end position="146"/>
    </location>
</feature>
<dbReference type="Pfam" id="PF13837">
    <property type="entry name" value="Myb_DNA-bind_4"/>
    <property type="match status" value="1"/>
</dbReference>
<keyword evidence="4" id="KW-0238">DNA-binding</keyword>
<feature type="compositionally biased region" description="Polar residues" evidence="7">
    <location>
        <begin position="120"/>
        <end position="134"/>
    </location>
</feature>
<evidence type="ECO:0000256" key="6">
    <source>
        <dbReference type="ARBA" id="ARBA00023242"/>
    </source>
</evidence>
<dbReference type="FunFam" id="1.10.10.60:FF:000104">
    <property type="entry name" value="trihelix transcription factor ASIL2"/>
    <property type="match status" value="1"/>
</dbReference>
<keyword evidence="6" id="KW-0539">Nucleus</keyword>
<feature type="compositionally biased region" description="Acidic residues" evidence="7">
    <location>
        <begin position="187"/>
        <end position="213"/>
    </location>
</feature>
<dbReference type="GO" id="GO:0000976">
    <property type="term" value="F:transcription cis-regulatory region binding"/>
    <property type="evidence" value="ECO:0007669"/>
    <property type="project" value="TreeGrafter"/>
</dbReference>
<dbReference type="AlphaFoldDB" id="A0AAV6MHT1"/>
<evidence type="ECO:0000256" key="5">
    <source>
        <dbReference type="ARBA" id="ARBA00023163"/>
    </source>
</evidence>
<dbReference type="InterPro" id="IPR044823">
    <property type="entry name" value="ASIL1/2-like"/>
</dbReference>
<comment type="caution">
    <text evidence="9">The sequence shown here is derived from an EMBL/GenBank/DDBJ whole genome shotgun (WGS) entry which is preliminary data.</text>
</comment>
<sequence>MGDLNDSLTPSSGHSRPMPVREDCWSEEATSTLVDVWGRRFVELNRGNLRQKDWQDVAEAVNALHGHSKKTHRTDVQCKNRIDTIKKKYKIEKARVSASNGSVTSSWPFYDRLDGLIGSNFSQKKPSTSMSQSPPMARPLSYRKAPSSGTANAVSVAIPQKRPLAAVDDGFFRRNYSAMAAAAAATEAEEDEEEDEAEAEAEERGSEDEEGEGEGMRRLAKAIERFGKMYERVEAEKLRQMVELEKQRMQFAKDLEVQRMQMFTETQVQLERIKRGKKSGSNGCLKLSCLINCSSALYWKVVMRSSKVKHLWLVTYGSVGTLYGSIQLLSVSFPEYILLQPADIWVRSNSSISKRVGIRRPPVLLVGGAEAGDRGVQDNDTGRVRFLRYGPKVFQSRRFWDSWRLKGTAAAAVVADRRWATEMTSRPSLACRLT</sequence>
<feature type="domain" description="Myb/SANT-like DNA-binding" evidence="8">
    <location>
        <begin position="23"/>
        <end position="114"/>
    </location>
</feature>
<feature type="region of interest" description="Disordered" evidence="7">
    <location>
        <begin position="1"/>
        <end position="23"/>
    </location>
</feature>
<evidence type="ECO:0000256" key="2">
    <source>
        <dbReference type="ARBA" id="ARBA00023015"/>
    </source>
</evidence>
<dbReference type="PANTHER" id="PTHR31307">
    <property type="entry name" value="TRIHELIX TRANSCRIPTION FACTOR ASIL2"/>
    <property type="match status" value="1"/>
</dbReference>
<dbReference type="InterPro" id="IPR044822">
    <property type="entry name" value="Myb_DNA-bind_4"/>
</dbReference>
<evidence type="ECO:0000313" key="9">
    <source>
        <dbReference type="EMBL" id="KAG6581358.1"/>
    </source>
</evidence>
<dbReference type="GO" id="GO:0005634">
    <property type="term" value="C:nucleus"/>
    <property type="evidence" value="ECO:0007669"/>
    <property type="project" value="UniProtKB-SubCell"/>
</dbReference>
<reference evidence="9 10" key="1">
    <citation type="journal article" date="2021" name="Hortic Res">
        <title>The domestication of Cucurbita argyrosperma as revealed by the genome of its wild relative.</title>
        <authorList>
            <person name="Barrera-Redondo J."/>
            <person name="Sanchez-de la Vega G."/>
            <person name="Aguirre-Liguori J.A."/>
            <person name="Castellanos-Morales G."/>
            <person name="Gutierrez-Guerrero Y.T."/>
            <person name="Aguirre-Dugua X."/>
            <person name="Aguirre-Planter E."/>
            <person name="Tenaillon M.I."/>
            <person name="Lira-Saade R."/>
            <person name="Eguiarte L.E."/>
        </authorList>
    </citation>
    <scope>NUCLEOTIDE SEQUENCE [LARGE SCALE GENOMIC DNA]</scope>
    <source>
        <strain evidence="9">JBR-2021</strain>
    </source>
</reference>
<evidence type="ECO:0000256" key="4">
    <source>
        <dbReference type="ARBA" id="ARBA00023125"/>
    </source>
</evidence>
<accession>A0AAV6MHT1</accession>
<proteinExistence type="predicted"/>
<protein>
    <submittedName>
        <fullName evidence="9">Trihelix transcription factor ASIL2</fullName>
    </submittedName>
</protein>
<name>A0AAV6MHT1_9ROSI</name>
<dbReference type="PANTHER" id="PTHR31307:SF16">
    <property type="entry name" value="OS05G0560600 PROTEIN"/>
    <property type="match status" value="1"/>
</dbReference>
<evidence type="ECO:0000256" key="3">
    <source>
        <dbReference type="ARBA" id="ARBA00023054"/>
    </source>
</evidence>
<evidence type="ECO:0000256" key="1">
    <source>
        <dbReference type="ARBA" id="ARBA00004123"/>
    </source>
</evidence>
<organism evidence="9 10">
    <name type="scientific">Cucurbita argyrosperma subsp. sororia</name>
    <dbReference type="NCBI Taxonomy" id="37648"/>
    <lineage>
        <taxon>Eukaryota</taxon>
        <taxon>Viridiplantae</taxon>
        <taxon>Streptophyta</taxon>
        <taxon>Embryophyta</taxon>
        <taxon>Tracheophyta</taxon>
        <taxon>Spermatophyta</taxon>
        <taxon>Magnoliopsida</taxon>
        <taxon>eudicotyledons</taxon>
        <taxon>Gunneridae</taxon>
        <taxon>Pentapetalae</taxon>
        <taxon>rosids</taxon>
        <taxon>fabids</taxon>
        <taxon>Cucurbitales</taxon>
        <taxon>Cucurbitaceae</taxon>
        <taxon>Cucurbiteae</taxon>
        <taxon>Cucurbita</taxon>
    </lineage>
</organism>
<feature type="compositionally biased region" description="Polar residues" evidence="7">
    <location>
        <begin position="1"/>
        <end position="14"/>
    </location>
</feature>
<evidence type="ECO:0000256" key="7">
    <source>
        <dbReference type="SAM" id="MobiDB-lite"/>
    </source>
</evidence>
<evidence type="ECO:0000259" key="8">
    <source>
        <dbReference type="Pfam" id="PF13837"/>
    </source>
</evidence>
<evidence type="ECO:0000313" key="10">
    <source>
        <dbReference type="Proteomes" id="UP000685013"/>
    </source>
</evidence>
<keyword evidence="3" id="KW-0175">Coiled coil</keyword>
<feature type="non-terminal residue" evidence="9">
    <location>
        <position position="1"/>
    </location>
</feature>
<keyword evidence="5" id="KW-0804">Transcription</keyword>
<feature type="region of interest" description="Disordered" evidence="7">
    <location>
        <begin position="182"/>
        <end position="216"/>
    </location>
</feature>
<keyword evidence="2" id="KW-0805">Transcription regulation</keyword>
<comment type="subcellular location">
    <subcellularLocation>
        <location evidence="1">Nucleus</location>
    </subcellularLocation>
</comment>
<keyword evidence="10" id="KW-1185">Reference proteome</keyword>
<dbReference type="Proteomes" id="UP000685013">
    <property type="component" value="Chromosome 14"/>
</dbReference>
<dbReference type="EMBL" id="JAGKQH010000014">
    <property type="protein sequence ID" value="KAG6581358.1"/>
    <property type="molecule type" value="Genomic_DNA"/>
</dbReference>